<dbReference type="InterPro" id="IPR029018">
    <property type="entry name" value="Hex-like_dom2"/>
</dbReference>
<evidence type="ECO:0000256" key="5">
    <source>
        <dbReference type="ARBA" id="ARBA00023295"/>
    </source>
</evidence>
<dbReference type="Gene3D" id="3.20.20.80">
    <property type="entry name" value="Glycosidases"/>
    <property type="match status" value="1"/>
</dbReference>
<proteinExistence type="inferred from homology"/>
<dbReference type="PRINTS" id="PR00738">
    <property type="entry name" value="GLHYDRLASE20"/>
</dbReference>
<dbReference type="Pfam" id="PF00728">
    <property type="entry name" value="Glyco_hydro_20"/>
    <property type="match status" value="1"/>
</dbReference>
<dbReference type="Gene3D" id="3.30.379.10">
    <property type="entry name" value="Chitobiase/beta-hexosaminidase domain 2-like"/>
    <property type="match status" value="1"/>
</dbReference>
<dbReference type="Proteomes" id="UP000594637">
    <property type="component" value="Chromosome"/>
</dbReference>
<dbReference type="SUPFAM" id="SSF51445">
    <property type="entry name" value="(Trans)glycosidases"/>
    <property type="match status" value="1"/>
</dbReference>
<comment type="similarity">
    <text evidence="2">Belongs to the glycosyl hydrolase 20 family.</text>
</comment>
<dbReference type="KEGG" id="arep:ID810_09485"/>
<dbReference type="PANTHER" id="PTHR22600">
    <property type="entry name" value="BETA-HEXOSAMINIDASE"/>
    <property type="match status" value="1"/>
</dbReference>
<dbReference type="SUPFAM" id="SSF55545">
    <property type="entry name" value="beta-N-acetylhexosaminidase-like domain"/>
    <property type="match status" value="1"/>
</dbReference>
<evidence type="ECO:0000313" key="10">
    <source>
        <dbReference type="Proteomes" id="UP000594637"/>
    </source>
</evidence>
<dbReference type="Pfam" id="PF02838">
    <property type="entry name" value="Glyco_hydro_20b"/>
    <property type="match status" value="1"/>
</dbReference>
<keyword evidence="10" id="KW-1185">Reference proteome</keyword>
<evidence type="ECO:0000259" key="7">
    <source>
        <dbReference type="Pfam" id="PF00728"/>
    </source>
</evidence>
<keyword evidence="4" id="KW-0378">Hydrolase</keyword>
<sequence>MEDTVVSPLSPPVHVLPAPRSFEVSEAGFTLLRTTPLLFQAGTEDSAAILAQKLRDGLGWPSSAERLPVVGNRAGAPVAGALTLLLDPGQDLGPEGYTLDSTPEGIVLRAATRLGALHAVRTLLQLLPPRVMDPEGALWGPADDEVLAVVPGAHIEDAPRWSHRGVMIDVARSFLPVDDLLRVVEAVSLLKINVLHLHLVDDQGWRLEITNEGRAEDDTHDYTQLTEVSGRTAVALPAWNGRPGRTGWYTQEDYRRILAFCHSRGMEVIPEIDLPGHVGAALHALPGLCTPGSSHTSTPEEPTAPADCGIVVGYSYLDPHAPATRAFLRHVLTQVMDLDPEGRRVHLGGDEPWAMADRYGAGPGSAYAELLTWACEVVREHGRVPIGWNEAWSAQPAQSLPSAQPAQSAVGTPGDAAASMQLQVWDVRGEESAEGQRLAAERGARFIMSPSRHAYLDMIWDAQAPLGLDWAGVLDLSAARDWDPVGSVEAVGESSIEGVEATVWSETARGVEDVETLLLPRLLGTAEVGWCQALPEDGSERALTLDGFAHRCAAYGARMRAAGTRFVLVPGVPWRQAGPDYPKVAAEQDAARAARS</sequence>
<evidence type="ECO:0000256" key="2">
    <source>
        <dbReference type="ARBA" id="ARBA00006285"/>
    </source>
</evidence>
<feature type="active site" description="Proton donor" evidence="6">
    <location>
        <position position="351"/>
    </location>
</feature>
<dbReference type="InterPro" id="IPR015882">
    <property type="entry name" value="HEX_bac_N"/>
</dbReference>
<dbReference type="GO" id="GO:0016020">
    <property type="term" value="C:membrane"/>
    <property type="evidence" value="ECO:0007669"/>
    <property type="project" value="TreeGrafter"/>
</dbReference>
<name>A0A7T0LJJ9_9ACTO</name>
<protein>
    <recommendedName>
        <fullName evidence="3">beta-N-acetylhexosaminidase</fullName>
        <ecNumber evidence="3">3.2.1.52</ecNumber>
    </recommendedName>
</protein>
<dbReference type="RefSeq" id="WP_166856043.1">
    <property type="nucleotide sequence ID" value="NZ_CP063989.1"/>
</dbReference>
<evidence type="ECO:0000256" key="1">
    <source>
        <dbReference type="ARBA" id="ARBA00001231"/>
    </source>
</evidence>
<dbReference type="GO" id="GO:0005975">
    <property type="term" value="P:carbohydrate metabolic process"/>
    <property type="evidence" value="ECO:0007669"/>
    <property type="project" value="InterPro"/>
</dbReference>
<dbReference type="InterPro" id="IPR015883">
    <property type="entry name" value="Glyco_hydro_20_cat"/>
</dbReference>
<evidence type="ECO:0000256" key="3">
    <source>
        <dbReference type="ARBA" id="ARBA00012663"/>
    </source>
</evidence>
<gene>
    <name evidence="9" type="ORF">ID810_09485</name>
</gene>
<accession>A0A7T0LJJ9</accession>
<dbReference type="GO" id="GO:0004563">
    <property type="term" value="F:beta-N-acetylhexosaminidase activity"/>
    <property type="evidence" value="ECO:0007669"/>
    <property type="project" value="UniProtKB-EC"/>
</dbReference>
<dbReference type="InterPro" id="IPR017853">
    <property type="entry name" value="GH"/>
</dbReference>
<dbReference type="EMBL" id="CP063989">
    <property type="protein sequence ID" value="QPL04966.1"/>
    <property type="molecule type" value="Genomic_DNA"/>
</dbReference>
<feature type="domain" description="Glycoside hydrolase family 20 catalytic" evidence="7">
    <location>
        <begin position="161"/>
        <end position="532"/>
    </location>
</feature>
<dbReference type="InterPro" id="IPR025705">
    <property type="entry name" value="Beta_hexosaminidase_sua/sub"/>
</dbReference>
<evidence type="ECO:0000256" key="4">
    <source>
        <dbReference type="ARBA" id="ARBA00022801"/>
    </source>
</evidence>
<dbReference type="EC" id="3.2.1.52" evidence="3"/>
<keyword evidence="5" id="KW-0326">Glycosidase</keyword>
<feature type="domain" description="Beta-hexosaminidase bacterial type N-terminal" evidence="8">
    <location>
        <begin position="14"/>
        <end position="158"/>
    </location>
</feature>
<dbReference type="GO" id="GO:0030203">
    <property type="term" value="P:glycosaminoglycan metabolic process"/>
    <property type="evidence" value="ECO:0007669"/>
    <property type="project" value="TreeGrafter"/>
</dbReference>
<organism evidence="9 10">
    <name type="scientific">Actinomyces respiraculi</name>
    <dbReference type="NCBI Taxonomy" id="2744574"/>
    <lineage>
        <taxon>Bacteria</taxon>
        <taxon>Bacillati</taxon>
        <taxon>Actinomycetota</taxon>
        <taxon>Actinomycetes</taxon>
        <taxon>Actinomycetales</taxon>
        <taxon>Actinomycetaceae</taxon>
        <taxon>Actinomyces</taxon>
    </lineage>
</organism>
<reference evidence="9 10" key="1">
    <citation type="submission" date="2020-11" db="EMBL/GenBank/DDBJ databases">
        <title>Actinomyces sp. ZJ750.</title>
        <authorList>
            <person name="Zhou J."/>
        </authorList>
    </citation>
    <scope>NUCLEOTIDE SEQUENCE [LARGE SCALE GENOMIC DNA]</scope>
    <source>
        <strain evidence="9 10">ZJ750</strain>
    </source>
</reference>
<dbReference type="PANTHER" id="PTHR22600:SF57">
    <property type="entry name" value="BETA-N-ACETYLHEXOSAMINIDASE"/>
    <property type="match status" value="1"/>
</dbReference>
<evidence type="ECO:0000313" key="9">
    <source>
        <dbReference type="EMBL" id="QPL04966.1"/>
    </source>
</evidence>
<comment type="catalytic activity">
    <reaction evidence="1">
        <text>Hydrolysis of terminal non-reducing N-acetyl-D-hexosamine residues in N-acetyl-beta-D-hexosaminides.</text>
        <dbReference type="EC" id="3.2.1.52"/>
    </reaction>
</comment>
<evidence type="ECO:0000259" key="8">
    <source>
        <dbReference type="Pfam" id="PF02838"/>
    </source>
</evidence>
<dbReference type="AlphaFoldDB" id="A0A7T0LJJ9"/>
<evidence type="ECO:0000256" key="6">
    <source>
        <dbReference type="PIRSR" id="PIRSR625705-1"/>
    </source>
</evidence>